<keyword evidence="6" id="KW-1185">Reference proteome</keyword>
<feature type="compositionally biased region" description="Low complexity" evidence="3">
    <location>
        <begin position="142"/>
        <end position="157"/>
    </location>
</feature>
<proteinExistence type="predicted"/>
<dbReference type="EMBL" id="SRMA01025850">
    <property type="protein sequence ID" value="TRY90394.1"/>
    <property type="molecule type" value="Genomic_DNA"/>
</dbReference>
<organism evidence="5 6">
    <name type="scientific">Danionella cerebrum</name>
    <dbReference type="NCBI Taxonomy" id="2873325"/>
    <lineage>
        <taxon>Eukaryota</taxon>
        <taxon>Metazoa</taxon>
        <taxon>Chordata</taxon>
        <taxon>Craniata</taxon>
        <taxon>Vertebrata</taxon>
        <taxon>Euteleostomi</taxon>
        <taxon>Actinopterygii</taxon>
        <taxon>Neopterygii</taxon>
        <taxon>Teleostei</taxon>
        <taxon>Ostariophysi</taxon>
        <taxon>Cypriniformes</taxon>
        <taxon>Danionidae</taxon>
        <taxon>Danioninae</taxon>
        <taxon>Danionella</taxon>
    </lineage>
</organism>
<sequence length="305" mass="33031">MVLESPVQLLRTQALEWFYNNVKSRFNRCGSAKVLKTLYRKHIIERGALSELPEVSAHEGSNDNGSVCDGSDSTIYKQSEGNNVEDTLTVALRVAEEAIEEAIAKAESYKDSLIIQSGKRPEIQAGIEFVWPQNESSGPLRSTSGQQNTSQQGAGAQIDSSQSYPLWDPEGDTAQGVLERAEVEAGIQNYSSLRRESRASSLPGQDREGNAAKALGSVRVPYSSLDLSGSKSGNIAWKKCVPEGGVQLRTVWKPLHLCNQTLSPFPAQPEPLPGSAQPFLKLLISLEHTETSHVPASNLSEASAL</sequence>
<dbReference type="STRING" id="623744.A0A553QK84"/>
<evidence type="ECO:0000313" key="5">
    <source>
        <dbReference type="EMBL" id="TRY90394.1"/>
    </source>
</evidence>
<evidence type="ECO:0000256" key="1">
    <source>
        <dbReference type="ARBA" id="ARBA00022771"/>
    </source>
</evidence>
<dbReference type="Pfam" id="PF04698">
    <property type="entry name" value="Rab_eff_C"/>
    <property type="match status" value="1"/>
</dbReference>
<comment type="caution">
    <text evidence="5">The sequence shown here is derived from an EMBL/GenBank/DDBJ whole genome shotgun (WGS) entry which is preliminary data.</text>
</comment>
<protein>
    <recommendedName>
        <fullName evidence="4">Rab effector MyRIP/Melanophilin domain-containing protein</fullName>
    </recommendedName>
</protein>
<accession>A0A553QK84</accession>
<keyword evidence="1" id="KW-0479">Metal-binding</keyword>
<dbReference type="OrthoDB" id="10072397at2759"/>
<dbReference type="AlphaFoldDB" id="A0A553QK84"/>
<dbReference type="GO" id="GO:0017022">
    <property type="term" value="F:myosin binding"/>
    <property type="evidence" value="ECO:0007669"/>
    <property type="project" value="TreeGrafter"/>
</dbReference>
<feature type="domain" description="Rab effector MyRIP/Melanophilin" evidence="4">
    <location>
        <begin position="62"/>
        <end position="116"/>
    </location>
</feature>
<keyword evidence="1" id="KW-0863">Zinc-finger</keyword>
<evidence type="ECO:0000259" key="4">
    <source>
        <dbReference type="Pfam" id="PF04698"/>
    </source>
</evidence>
<keyword evidence="2" id="KW-0862">Zinc</keyword>
<dbReference type="GO" id="GO:0030864">
    <property type="term" value="C:cortical actin cytoskeleton"/>
    <property type="evidence" value="ECO:0007669"/>
    <property type="project" value="TreeGrafter"/>
</dbReference>
<feature type="region of interest" description="Disordered" evidence="3">
    <location>
        <begin position="134"/>
        <end position="172"/>
    </location>
</feature>
<reference evidence="5 6" key="1">
    <citation type="journal article" date="2019" name="Sci. Data">
        <title>Hybrid genome assembly and annotation of Danionella translucida.</title>
        <authorList>
            <person name="Kadobianskyi M."/>
            <person name="Schulze L."/>
            <person name="Schuelke M."/>
            <person name="Judkewitz B."/>
        </authorList>
    </citation>
    <scope>NUCLEOTIDE SEQUENCE [LARGE SCALE GENOMIC DNA]</scope>
    <source>
        <strain evidence="5 6">Bolton</strain>
    </source>
</reference>
<dbReference type="PANTHER" id="PTHR14555:SF6">
    <property type="entry name" value="RAB EFFECTOR MYRIP"/>
    <property type="match status" value="1"/>
</dbReference>
<dbReference type="Proteomes" id="UP000316079">
    <property type="component" value="Unassembled WGS sequence"/>
</dbReference>
<evidence type="ECO:0000313" key="6">
    <source>
        <dbReference type="Proteomes" id="UP000316079"/>
    </source>
</evidence>
<feature type="region of interest" description="Disordered" evidence="3">
    <location>
        <begin position="194"/>
        <end position="213"/>
    </location>
</feature>
<evidence type="ECO:0000256" key="2">
    <source>
        <dbReference type="ARBA" id="ARBA00022833"/>
    </source>
</evidence>
<dbReference type="GO" id="GO:0003779">
    <property type="term" value="F:actin binding"/>
    <property type="evidence" value="ECO:0007669"/>
    <property type="project" value="TreeGrafter"/>
</dbReference>
<dbReference type="InterPro" id="IPR051745">
    <property type="entry name" value="Intracell_Transport_Effector"/>
</dbReference>
<dbReference type="InterPro" id="IPR006788">
    <property type="entry name" value="Myrip/Melanophilin"/>
</dbReference>
<dbReference type="GO" id="GO:0008270">
    <property type="term" value="F:zinc ion binding"/>
    <property type="evidence" value="ECO:0007669"/>
    <property type="project" value="UniProtKB-KW"/>
</dbReference>
<gene>
    <name evidence="5" type="ORF">DNTS_021889</name>
</gene>
<name>A0A553QK84_9TELE</name>
<dbReference type="PANTHER" id="PTHR14555">
    <property type="entry name" value="MYELIN-ASSOCIATED OLIGODENDROCYTIC BASIC PROTEIN MOBP -RELATED"/>
    <property type="match status" value="1"/>
</dbReference>
<evidence type="ECO:0000256" key="3">
    <source>
        <dbReference type="SAM" id="MobiDB-lite"/>
    </source>
</evidence>